<reference evidence="2 3" key="1">
    <citation type="submission" date="2018-05" db="EMBL/GenBank/DDBJ databases">
        <title>Genomic Encyclopedia of Type Strains, Phase IV (KMG-IV): sequencing the most valuable type-strain genomes for metagenomic binning, comparative biology and taxonomic classification.</title>
        <authorList>
            <person name="Goeker M."/>
        </authorList>
    </citation>
    <scope>NUCLEOTIDE SEQUENCE [LARGE SCALE GENOMIC DNA]</scope>
    <source>
        <strain evidence="2 3">DSM 44704</strain>
    </source>
</reference>
<accession>A0A318K7Q0</accession>
<organism evidence="2 3">
    <name type="scientific">Nocardia tenerifensis</name>
    <dbReference type="NCBI Taxonomy" id="228006"/>
    <lineage>
        <taxon>Bacteria</taxon>
        <taxon>Bacillati</taxon>
        <taxon>Actinomycetota</taxon>
        <taxon>Actinomycetes</taxon>
        <taxon>Mycobacteriales</taxon>
        <taxon>Nocardiaceae</taxon>
        <taxon>Nocardia</taxon>
    </lineage>
</organism>
<evidence type="ECO:0000313" key="2">
    <source>
        <dbReference type="EMBL" id="PXX69135.1"/>
    </source>
</evidence>
<dbReference type="Proteomes" id="UP000247569">
    <property type="component" value="Unassembled WGS sequence"/>
</dbReference>
<feature type="transmembrane region" description="Helical" evidence="1">
    <location>
        <begin position="57"/>
        <end position="75"/>
    </location>
</feature>
<gene>
    <name evidence="2" type="ORF">DFR70_102822</name>
</gene>
<keyword evidence="1" id="KW-1133">Transmembrane helix</keyword>
<keyword evidence="1" id="KW-0472">Membrane</keyword>
<keyword evidence="1" id="KW-0812">Transmembrane</keyword>
<protein>
    <submittedName>
        <fullName evidence="2">Uncharacterized protein</fullName>
    </submittedName>
</protein>
<feature type="transmembrane region" description="Helical" evidence="1">
    <location>
        <begin position="113"/>
        <end position="132"/>
    </location>
</feature>
<dbReference type="AlphaFoldDB" id="A0A318K7Q0"/>
<keyword evidence="3" id="KW-1185">Reference proteome</keyword>
<evidence type="ECO:0000256" key="1">
    <source>
        <dbReference type="SAM" id="Phobius"/>
    </source>
</evidence>
<evidence type="ECO:0000313" key="3">
    <source>
        <dbReference type="Proteomes" id="UP000247569"/>
    </source>
</evidence>
<feature type="transmembrane region" description="Helical" evidence="1">
    <location>
        <begin position="82"/>
        <end position="101"/>
    </location>
</feature>
<name>A0A318K7Q0_9NOCA</name>
<proteinExistence type="predicted"/>
<sequence>MVGYYQRVRYEVGRVGAQRRDAVARVRGGSAGAISGTISVAAHGWASGGMSPDGTTLALLVAAAAVIGALVAGLAPLRDTSVGLIGALVAGQLLGHLTMGFSSGHLHHGDAQLTPAMLAAHLVAAVAAAGVIRGAEAAYRAGTAVLFRVLRASRPLPLPDSTPRHTDHRDRVILRVFAAESLRTRGPPLTVCG</sequence>
<dbReference type="EMBL" id="QJKF01000002">
    <property type="protein sequence ID" value="PXX69135.1"/>
    <property type="molecule type" value="Genomic_DNA"/>
</dbReference>
<comment type="caution">
    <text evidence="2">The sequence shown here is derived from an EMBL/GenBank/DDBJ whole genome shotgun (WGS) entry which is preliminary data.</text>
</comment>